<dbReference type="Proteomes" id="UP001642464">
    <property type="component" value="Unassembled WGS sequence"/>
</dbReference>
<dbReference type="InterPro" id="IPR038770">
    <property type="entry name" value="Na+/solute_symporter_sf"/>
</dbReference>
<dbReference type="PROSITE" id="PS51770">
    <property type="entry name" value="HOTDOG_ACOT"/>
    <property type="match status" value="2"/>
</dbReference>
<accession>A0ABP0P3W3</accession>
<evidence type="ECO:0000256" key="11">
    <source>
        <dbReference type="ARBA" id="ARBA00023274"/>
    </source>
</evidence>
<evidence type="ECO:0000256" key="2">
    <source>
        <dbReference type="ARBA" id="ARBA00010458"/>
    </source>
</evidence>
<dbReference type="Gene3D" id="1.20.1530.20">
    <property type="match status" value="1"/>
</dbReference>
<evidence type="ECO:0000256" key="3">
    <source>
        <dbReference type="ARBA" id="ARBA00010528"/>
    </source>
</evidence>
<dbReference type="InterPro" id="IPR023574">
    <property type="entry name" value="Ribosomal_uL4_dom_sf"/>
</dbReference>
<keyword evidence="11" id="KW-0687">Ribonucleoprotein</keyword>
<feature type="transmembrane region" description="Helical" evidence="13">
    <location>
        <begin position="997"/>
        <end position="1017"/>
    </location>
</feature>
<dbReference type="Gene3D" id="3.40.50.720">
    <property type="entry name" value="NAD(P)-binding Rossmann-like Domain"/>
    <property type="match status" value="1"/>
</dbReference>
<dbReference type="InterPro" id="IPR006153">
    <property type="entry name" value="Cation/H_exchanger_TM"/>
</dbReference>
<dbReference type="InterPro" id="IPR022074">
    <property type="entry name" value="DUF3626"/>
</dbReference>
<evidence type="ECO:0000256" key="10">
    <source>
        <dbReference type="ARBA" id="ARBA00023136"/>
    </source>
</evidence>
<feature type="domain" description="HotDog ACOT-type" evidence="14">
    <location>
        <begin position="2097"/>
        <end position="2214"/>
    </location>
</feature>
<dbReference type="Pfam" id="PF00999">
    <property type="entry name" value="Na_H_Exchanger"/>
    <property type="match status" value="1"/>
</dbReference>
<name>A0ABP0P3W3_9DINO</name>
<keyword evidence="10 13" id="KW-0472">Membrane</keyword>
<organism evidence="15 16">
    <name type="scientific">Durusdinium trenchii</name>
    <dbReference type="NCBI Taxonomy" id="1381693"/>
    <lineage>
        <taxon>Eukaryota</taxon>
        <taxon>Sar</taxon>
        <taxon>Alveolata</taxon>
        <taxon>Dinophyceae</taxon>
        <taxon>Suessiales</taxon>
        <taxon>Symbiodiniaceae</taxon>
        <taxon>Durusdinium</taxon>
    </lineage>
</organism>
<dbReference type="InterPro" id="IPR033120">
    <property type="entry name" value="HOTDOG_ACOT"/>
</dbReference>
<comment type="subcellular location">
    <subcellularLocation>
        <location evidence="1">Membrane</location>
        <topology evidence="1">Multi-pass membrane protein</topology>
    </subcellularLocation>
</comment>
<dbReference type="SUPFAM" id="SSF51735">
    <property type="entry name" value="NAD(P)-binding Rossmann-fold domains"/>
    <property type="match status" value="1"/>
</dbReference>
<evidence type="ECO:0000256" key="1">
    <source>
        <dbReference type="ARBA" id="ARBA00004141"/>
    </source>
</evidence>
<dbReference type="InterPro" id="IPR002136">
    <property type="entry name" value="Ribosomal_uL4"/>
</dbReference>
<feature type="compositionally biased region" description="Basic and acidic residues" evidence="12">
    <location>
        <begin position="1208"/>
        <end position="1229"/>
    </location>
</feature>
<keyword evidence="16" id="KW-1185">Reference proteome</keyword>
<feature type="domain" description="HotDog ACOT-type" evidence="14">
    <location>
        <begin position="2293"/>
        <end position="2408"/>
    </location>
</feature>
<dbReference type="SUPFAM" id="SSF54637">
    <property type="entry name" value="Thioesterase/thiol ester dehydrase-isomerase"/>
    <property type="match status" value="2"/>
</dbReference>
<dbReference type="Pfam" id="PF00849">
    <property type="entry name" value="PseudoU_synth_2"/>
    <property type="match status" value="1"/>
</dbReference>
<feature type="region of interest" description="Disordered" evidence="12">
    <location>
        <begin position="120"/>
        <end position="142"/>
    </location>
</feature>
<dbReference type="InterPro" id="IPR036291">
    <property type="entry name" value="NAD(P)-bd_dom_sf"/>
</dbReference>
<feature type="transmembrane region" description="Helical" evidence="13">
    <location>
        <begin position="1024"/>
        <end position="1045"/>
    </location>
</feature>
<dbReference type="Gene3D" id="3.30.2350.10">
    <property type="entry name" value="Pseudouridine synthase"/>
    <property type="match status" value="1"/>
</dbReference>
<keyword evidence="4 13" id="KW-0812">Transmembrane</keyword>
<dbReference type="InterPro" id="IPR020103">
    <property type="entry name" value="PsdUridine_synth_cat_dom_sf"/>
</dbReference>
<evidence type="ECO:0000256" key="13">
    <source>
        <dbReference type="SAM" id="Phobius"/>
    </source>
</evidence>
<dbReference type="InterPro" id="IPR006145">
    <property type="entry name" value="PsdUridine_synth_RsuA/RluA"/>
</dbReference>
<dbReference type="PANTHER" id="PTHR12655">
    <property type="entry name" value="ACYL-COA THIOESTERASE"/>
    <property type="match status" value="1"/>
</dbReference>
<reference evidence="15 16" key="1">
    <citation type="submission" date="2024-02" db="EMBL/GenBank/DDBJ databases">
        <authorList>
            <person name="Chen Y."/>
            <person name="Shah S."/>
            <person name="Dougan E. K."/>
            <person name="Thang M."/>
            <person name="Chan C."/>
        </authorList>
    </citation>
    <scope>NUCLEOTIDE SEQUENCE [LARGE SCALE GENOMIC DNA]</scope>
</reference>
<dbReference type="CDD" id="cd03442">
    <property type="entry name" value="BFIT_BACH"/>
    <property type="match status" value="2"/>
</dbReference>
<proteinExistence type="inferred from homology"/>
<dbReference type="Pfam" id="PF02254">
    <property type="entry name" value="TrkA_N"/>
    <property type="match status" value="1"/>
</dbReference>
<dbReference type="GO" id="GO:0016787">
    <property type="term" value="F:hydrolase activity"/>
    <property type="evidence" value="ECO:0007669"/>
    <property type="project" value="UniProtKB-KW"/>
</dbReference>
<evidence type="ECO:0000256" key="9">
    <source>
        <dbReference type="ARBA" id="ARBA00022989"/>
    </source>
</evidence>
<feature type="region of interest" description="Disordered" evidence="12">
    <location>
        <begin position="1200"/>
        <end position="1232"/>
    </location>
</feature>
<gene>
    <name evidence="15" type="ORF">SCF082_LOCUS34756</name>
</gene>
<dbReference type="EMBL" id="CAXAMM010032223">
    <property type="protein sequence ID" value="CAK9069395.1"/>
    <property type="molecule type" value="Genomic_DNA"/>
</dbReference>
<dbReference type="CDD" id="cd02869">
    <property type="entry name" value="PseudoU_synth_RluA_like"/>
    <property type="match status" value="1"/>
</dbReference>
<evidence type="ECO:0000259" key="14">
    <source>
        <dbReference type="PROSITE" id="PS51770"/>
    </source>
</evidence>
<dbReference type="SUPFAM" id="SSF52166">
    <property type="entry name" value="Ribosomal protein L4"/>
    <property type="match status" value="1"/>
</dbReference>
<comment type="caution">
    <text evidence="15">The sequence shown here is derived from an EMBL/GenBank/DDBJ whole genome shotgun (WGS) entry which is preliminary data.</text>
</comment>
<evidence type="ECO:0000256" key="5">
    <source>
        <dbReference type="ARBA" id="ARBA00022737"/>
    </source>
</evidence>
<dbReference type="Pfam" id="PF00573">
    <property type="entry name" value="Ribosomal_L4"/>
    <property type="match status" value="1"/>
</dbReference>
<dbReference type="PANTHER" id="PTHR12655:SF0">
    <property type="entry name" value="ACYL-COENZYME A THIOESTERASE 9, MITOCHONDRIAL"/>
    <property type="match status" value="1"/>
</dbReference>
<evidence type="ECO:0000256" key="7">
    <source>
        <dbReference type="ARBA" id="ARBA00022946"/>
    </source>
</evidence>
<dbReference type="InterPro" id="IPR029069">
    <property type="entry name" value="HotDog_dom_sf"/>
</dbReference>
<evidence type="ECO:0000256" key="12">
    <source>
        <dbReference type="SAM" id="MobiDB-lite"/>
    </source>
</evidence>
<dbReference type="InterPro" id="IPR003148">
    <property type="entry name" value="RCK_N"/>
</dbReference>
<keyword evidence="5" id="KW-0677">Repeat</keyword>
<evidence type="ECO:0000256" key="6">
    <source>
        <dbReference type="ARBA" id="ARBA00022801"/>
    </source>
</evidence>
<dbReference type="Gene3D" id="3.10.129.10">
    <property type="entry name" value="Hotdog Thioesterase"/>
    <property type="match status" value="2"/>
</dbReference>
<evidence type="ECO:0000256" key="4">
    <source>
        <dbReference type="ARBA" id="ARBA00022692"/>
    </source>
</evidence>
<dbReference type="Gene3D" id="3.40.1370.10">
    <property type="match status" value="1"/>
</dbReference>
<keyword evidence="6 15" id="KW-0378">Hydrolase</keyword>
<dbReference type="Pfam" id="PF12294">
    <property type="entry name" value="DUF3626"/>
    <property type="match status" value="1"/>
</dbReference>
<keyword evidence="8" id="KW-0689">Ribosomal protein</keyword>
<evidence type="ECO:0000313" key="16">
    <source>
        <dbReference type="Proteomes" id="UP001642464"/>
    </source>
</evidence>
<keyword evidence="9 13" id="KW-1133">Transmembrane helix</keyword>
<comment type="similarity">
    <text evidence="2">Belongs to the acyl coenzyme A hydrolase family.</text>
</comment>
<evidence type="ECO:0000256" key="8">
    <source>
        <dbReference type="ARBA" id="ARBA00022980"/>
    </source>
</evidence>
<comment type="similarity">
    <text evidence="3">Belongs to the universal ribosomal protein uL4 family.</text>
</comment>
<protein>
    <submittedName>
        <fullName evidence="15">Chloroplastic (Acyl-CoA thioesterase 2) (HlTE2) (Acyl-CoA thioester hydrolase 2)</fullName>
    </submittedName>
</protein>
<evidence type="ECO:0000313" key="15">
    <source>
        <dbReference type="EMBL" id="CAK9069395.1"/>
    </source>
</evidence>
<sequence length="2439" mass="270593">MPVQKFEILHADEEGICMHLYAFVIFDVGESECACDMESLRLAYQVSDDLNLEALRETSEKTLGTVVVPSSRPAEIHGIFGLPLRPLVPNWGRRTRLVATEAKKDTMMFYKWEWPGSNKKFRSQKKSGKGRMGRRKAPGRWEGTHCHALRPRAPDPAVGSGGGRVSLTSFCVERAMILRDTPSAQDSFNLQSHKTKHLVQHLRRIVGRKCHSALLIHEGNLDINDNGRWASAHIPAIRRENVEGVSVYLLLKYHHIIITEMALAKLIKDCRVHKEIQSFPKKMSCLAMTDWHQKFATPDGTPAPVPSKVEGWNNAWIEKKERIRNSEFRAREFFKESLKWKWSHDLKGPLKLPQSDDMKGFRVKDFLLEPRKPVWEKLESLYGDDEPLEEDAQEEEFDELLSQLDALEERSAMPGGGLIQDKADFVDVLPGPASEPERADITRHGLRQLQVALEEGAAGSKKKEVGKMGGSQKLFEERQKRIKEKLGYDVDGTAEHSELEASQLELAGIDKEAQAYWKMVVHLGCEDGVVPVQGSEPHPSPREEAFGGFGGLVRNHQEALPKLQQTVARLGFKEDDLWLTLAWIRELAPVIIHVDLDKMLTFLEKDTNYRNQFETKTSGGLLKPATREKWERDLFGGTYDGAKGFDRPKYGVQNVMNDPRGVVKCKQYGDSYLVLKDCRLRCTFSPEDSANLKAPPADADKLAVLDFSGHVLALYDDTELKETIRVATQTDAALLGDSEKARPVTGVGSGGHRRECNEQNGVGHMKYKEAQIHGPVDFRRHVERLVAHERHRSAGDRLKAMCKKHGFQFSWMDEERQRMRTESIGHLGGKAWQERLQALAEEGGDLEVPPGYCRVGCGRKVAPGVTRAGRPFATCCRGCVMGFGHDQRCGQIDPSKVGPGLCKNGCGKKVAKGCDAKGRPLTTCCRGCALGMSHDRHCGAGERVSVAVAPGMCRWEQGQDGVRAQGGAGDHEATAAGVAMEAPPTHRTASHDPADIAPFRGMLLGLFFVTVGFSFDVQLIANHWLTVIPLLLVLLLVKTLVVVALSRPSKLSLAASIQASALLAPGGEFALVLFRLAEQDGFFQMRLLQRAFSGPAVPAVPAWGVEGSSRSPSKKELTVLLQKAANPSELSELIRAHARLGREGAASIASSEQLRVFVAGKDGIIQVNVRRASFDGIHAVTSLWRISQFKRQHTTHLSLGAASLPAGDDGRGGTERGRDLQRARTHGDPHGNGYSKVFKEVLPLLRQHLEEIPRRGLSNALMALAYLEDVEELPLAEALAAQLRQHLRDANAQDLSNSAWAAARLITLATSTTSTADRRGRPASELTVFLSQLARVVAEKEGAVLRGFSPQGLANLAWAYATLAVAEESKRLEERSRNELEELFHALAHSAQSTLRSLPEAFKAQELSNLAWAYAKVALPHEPLFEDLAAAAQRRWSEFSTQNLGNFCWAFATLSPAAVGGASGTQLDLVQVAAQADMRVMEFNLQGLSNLVWVAAIMERQQDVLHPLAAELCRRVARWTAVELEESEGISSTVTNTLGVIWAQTFVNPEEGLKLMTKVKPKLLELGRRQDERRPTTSRPHPAVHVAHQEGKGALELPRVVLELEDRLVVLKPAGWEVDQDKLDEALHSHSAQRLSSFMQELYPNPIFADMEANCGFLHRLDVPCSGLVMVAKSYEAYYDLLLQMNSGQTVRDYLVLCHGHVSPELRSIDLPLHWMPSTSLPTSVAAFGRPARTRTKVLAHCRRKEEAESCLSIVALRILTGRRHQIRAHMAHIGHPLVCDGKYANEKFEQDRIWCSRTFLHRYFLELAALECTRHSVRAALPDDLAKVLDTLEPADEASAAAWDAWTALPCFDQAAALRRKRVQRTENVEPGRLSLADPYRFRSRARLREPRGACADQVGVLDPRTVREPSRTVSDSESDVSAGVTTTVLSMSLTPLLATFSDVGARRLRERRGLKTVEGTDEIGAGCLNRLSKDDRGFVVICGYNVVGRTICRLLDSEGEAQYVVFEDDVKTAQEARNIGLPVFLADPAQRKAQPPAVPGRKLLEARRTALTHGFCMFDFVQGEEERANSARVTAGAKPQEKILTKTPHCSRVEVQYNFKDDPLLKEQYQNFNGLMQFSKLFEDLDALAGNVAFKHCDDDDPETRMPQLVTASVDRIRLQPGTAISLDKNYTMTGQVSWVGSSSLVIHMQLTTEDAKDVLKANFTFVARDVTTGKSCKINRLQPESEEEKRLFQAADDKITAMKAARKAGKRGSTHELDANSAAMARELLDQGRLLQDMPGLAVGDAVLISQTRRETMIICQPQQRNTAGRMFGGYLMRCAYRCAFPTAYMFAGSFPHFVEVDEVTFLQPVEVGDICEFSGQVMITYTKVRPVVHVEVTASVLKPDLKSSMITNVFNFVFELRPKPGQALPVVKRVFPNAEAGAQRVVQIMERHDFH</sequence>
<keyword evidence="7" id="KW-0809">Transit peptide</keyword>
<feature type="compositionally biased region" description="Basic residues" evidence="12">
    <location>
        <begin position="120"/>
        <end position="138"/>
    </location>
</feature>
<dbReference type="SUPFAM" id="SSF55120">
    <property type="entry name" value="Pseudouridine synthase"/>
    <property type="match status" value="1"/>
</dbReference>